<dbReference type="Gene3D" id="2.60.40.1120">
    <property type="entry name" value="Carboxypeptidase-like, regulatory domain"/>
    <property type="match status" value="1"/>
</dbReference>
<protein>
    <submittedName>
        <fullName evidence="7">Nodal modulator 1</fullName>
    </submittedName>
</protein>
<keyword evidence="6" id="KW-1185">Reference proteome</keyword>
<feature type="domain" description="NOMO fifth transthyretin-like" evidence="5">
    <location>
        <begin position="318"/>
        <end position="404"/>
    </location>
</feature>
<evidence type="ECO:0000313" key="6">
    <source>
        <dbReference type="Proteomes" id="UP000887565"/>
    </source>
</evidence>
<keyword evidence="1" id="KW-0732">Signal</keyword>
<feature type="domain" description="NOMO second beta-sandwich" evidence="3">
    <location>
        <begin position="75"/>
        <end position="167"/>
    </location>
</feature>
<dbReference type="InterPro" id="IPR055074">
    <property type="entry name" value="NOMO1-3_2nd"/>
</dbReference>
<evidence type="ECO:0000259" key="2">
    <source>
        <dbReference type="Pfam" id="PF22898"/>
    </source>
</evidence>
<evidence type="ECO:0000259" key="3">
    <source>
        <dbReference type="Pfam" id="PF22904"/>
    </source>
</evidence>
<dbReference type="InterPro" id="IPR056190">
    <property type="entry name" value="NOMO_5th"/>
</dbReference>
<dbReference type="AlphaFoldDB" id="A0A915L755"/>
<evidence type="ECO:0000256" key="1">
    <source>
        <dbReference type="ARBA" id="ARBA00022729"/>
    </source>
</evidence>
<dbReference type="Proteomes" id="UP000887565">
    <property type="component" value="Unplaced"/>
</dbReference>
<dbReference type="Gene3D" id="2.60.40.10">
    <property type="entry name" value="Immunoglobulins"/>
    <property type="match status" value="1"/>
</dbReference>
<evidence type="ECO:0000313" key="7">
    <source>
        <dbReference type="WBParaSite" id="nRc.2.0.1.t45575-RA"/>
    </source>
</evidence>
<evidence type="ECO:0000259" key="5">
    <source>
        <dbReference type="Pfam" id="PF23194"/>
    </source>
</evidence>
<dbReference type="WBParaSite" id="nRc.2.0.1.t45575-RA">
    <property type="protein sequence ID" value="nRc.2.0.1.t45575-RA"/>
    <property type="gene ID" value="nRc.2.0.1.g45575"/>
</dbReference>
<dbReference type="InterPro" id="IPR013783">
    <property type="entry name" value="Ig-like_fold"/>
</dbReference>
<dbReference type="InterPro" id="IPR055075">
    <property type="entry name" value="NOMO-like_N"/>
</dbReference>
<dbReference type="PANTHER" id="PTHR23303:SF14">
    <property type="entry name" value="BOS COMPLEX SUBUNIT NOMO1-RELATED"/>
    <property type="match status" value="1"/>
</dbReference>
<dbReference type="InterPro" id="IPR008969">
    <property type="entry name" value="CarboxyPept-like_regulatory"/>
</dbReference>
<dbReference type="PANTHER" id="PTHR23303">
    <property type="entry name" value="CARBOXYPEPTIDASE REGULATORY REGION-CONTAINING"/>
    <property type="match status" value="1"/>
</dbReference>
<proteinExistence type="predicted"/>
<dbReference type="SUPFAM" id="SSF49452">
    <property type="entry name" value="Starch-binding domain-like"/>
    <property type="match status" value="2"/>
</dbReference>
<dbReference type="OMA" id="FVFKGFG"/>
<dbReference type="GO" id="GO:0030246">
    <property type="term" value="F:carbohydrate binding"/>
    <property type="evidence" value="ECO:0007669"/>
    <property type="project" value="InterPro"/>
</dbReference>
<sequence length="928" mass="103075">MRPLVQLFSRNGHLKYETECAPNNGYYMIPVYAKGAYKLKVDPPPGWEFEPKTADLLVDGETDACTLGKDINFKFKGFFVVGQVCNGANCKDNVQDVEVGLFKQVSDEKPFLISKTDESGRYTFRGVSSGKYVVKLLNNDLCASESQIIQVLVSDSTFSVSSDLVISSFSTEGLIVNKGRGVSGAIISLHGEYLPEILSATYIVDDVKFDIKPQNIDFRITDSIFHLQETFEIEGFSSTGSVTWSKNGKPIQGSKVQFDNRPTEIMTDANGLFKITKIEPGTHKIVVKLKDAEFEPLSVNLDLKNHKIPEISPSKFNLCGKINIDVDNKKILKQRKLLLSTIAKKSEIISITTDQQGFFCKMVDVGKYDLEPQILIEEKKMGFSLVPASLLVDLTNAPKLDVNFQQFKAQVSGVNLYKHELSSNPSKTNLIGEELRFLFDGLPNADFIVEIEADTYCWKAKTLQVTVNNTNIQNLVFEQNGFLLSIGKIQLLALKHKVEGFISADEKIDDLRVYIRTSKNGFEDSIATLGPLVSELKDVINQSSVFVHSFEYFSMSHQTLSLVPKSQSHLFNPRELQVDIQESCALNLSFKAEKGKFLNIYVNPVLEGVAVTLTSKIDSALHFSNWTNSEGRCRSFDDLVVQAIKSGHLLTEVEGKFGHFNAYKLSELTLKALDGHKNILAGVLLSLSGKNYRSNNLTGDNGSITFVGLSPGEYFVKPILKEYNFDPPTQIVKIEEGSTLFVDLTGKRVAFSCVGLVRHLAGQPVPNVEIEAFPEKNCRHSQAAHEEAVTSEDGIYKIRGLLPGCRYILQLKPGQNNVPKTIPSRYIIEVVNEDLAEKDLILKSEFTTMEIAGRVIGDGSLFQHIKVALYKEDNLDTPVCTISLQTSSLFFFPALPLDNKYKAAFVLHGTTTATVTSQAVLRKTCTEI</sequence>
<organism evidence="6 7">
    <name type="scientific">Romanomermis culicivorax</name>
    <name type="common">Nematode worm</name>
    <dbReference type="NCBI Taxonomy" id="13658"/>
    <lineage>
        <taxon>Eukaryota</taxon>
        <taxon>Metazoa</taxon>
        <taxon>Ecdysozoa</taxon>
        <taxon>Nematoda</taxon>
        <taxon>Enoplea</taxon>
        <taxon>Dorylaimia</taxon>
        <taxon>Mermithida</taxon>
        <taxon>Mermithoidea</taxon>
        <taxon>Mermithidae</taxon>
        <taxon>Romanomermis</taxon>
    </lineage>
</organism>
<reference evidence="7" key="1">
    <citation type="submission" date="2022-11" db="UniProtKB">
        <authorList>
            <consortium name="WormBaseParasite"/>
        </authorList>
    </citation>
    <scope>IDENTIFICATION</scope>
</reference>
<dbReference type="GO" id="GO:0005789">
    <property type="term" value="C:endoplasmic reticulum membrane"/>
    <property type="evidence" value="ECO:0007669"/>
    <property type="project" value="TreeGrafter"/>
</dbReference>
<dbReference type="SUPFAM" id="SSF49464">
    <property type="entry name" value="Carboxypeptidase regulatory domain-like"/>
    <property type="match status" value="1"/>
</dbReference>
<dbReference type="Pfam" id="PF22898">
    <property type="entry name" value="NOMO1-like_1st"/>
    <property type="match status" value="1"/>
</dbReference>
<dbReference type="Pfam" id="PF23192">
    <property type="entry name" value="NOMO_12th"/>
    <property type="match status" value="1"/>
</dbReference>
<dbReference type="Pfam" id="PF23194">
    <property type="entry name" value="NOMO_5th"/>
    <property type="match status" value="1"/>
</dbReference>
<dbReference type="InterPro" id="IPR051417">
    <property type="entry name" value="SDr/BOS_complex"/>
</dbReference>
<name>A0A915L755_ROMCU</name>
<dbReference type="Pfam" id="PF22904">
    <property type="entry name" value="NOMO1-like_2nd"/>
    <property type="match status" value="1"/>
</dbReference>
<dbReference type="InterPro" id="IPR056191">
    <property type="entry name" value="NOMO_12th"/>
</dbReference>
<dbReference type="InterPro" id="IPR013784">
    <property type="entry name" value="Carb-bd-like_fold"/>
</dbReference>
<feature type="domain" description="NOMO C-terminal transthyretin-like" evidence="4">
    <location>
        <begin position="847"/>
        <end position="906"/>
    </location>
</feature>
<evidence type="ECO:0000259" key="4">
    <source>
        <dbReference type="Pfam" id="PF23192"/>
    </source>
</evidence>
<accession>A0A915L755</accession>
<feature type="domain" description="NOMO-like N-terminal beta-sandwich" evidence="2">
    <location>
        <begin position="5"/>
        <end position="73"/>
    </location>
</feature>